<keyword evidence="2" id="KW-1185">Reference proteome</keyword>
<dbReference type="Proteomes" id="UP000541444">
    <property type="component" value="Unassembled WGS sequence"/>
</dbReference>
<dbReference type="OrthoDB" id="2866996at2759"/>
<dbReference type="AlphaFoldDB" id="A0A7J7NNZ0"/>
<reference evidence="1 2" key="1">
    <citation type="journal article" date="2020" name="IScience">
        <title>Genome Sequencing of the Endangered Kingdonia uniflora (Circaeasteraceae, Ranunculales) Reveals Potential Mechanisms of Evolutionary Specialization.</title>
        <authorList>
            <person name="Sun Y."/>
            <person name="Deng T."/>
            <person name="Zhang A."/>
            <person name="Moore M.J."/>
            <person name="Landis J.B."/>
            <person name="Lin N."/>
            <person name="Zhang H."/>
            <person name="Zhang X."/>
            <person name="Huang J."/>
            <person name="Zhang X."/>
            <person name="Sun H."/>
            <person name="Wang H."/>
        </authorList>
    </citation>
    <scope>NUCLEOTIDE SEQUENCE [LARGE SCALE GENOMIC DNA]</scope>
    <source>
        <strain evidence="1">TB1705</strain>
        <tissue evidence="1">Leaf</tissue>
    </source>
</reference>
<dbReference type="GO" id="GO:0000175">
    <property type="term" value="F:3'-5'-RNA exonuclease activity"/>
    <property type="evidence" value="ECO:0007669"/>
    <property type="project" value="TreeGrafter"/>
</dbReference>
<proteinExistence type="predicted"/>
<dbReference type="PANTHER" id="PTHR12121:SF68">
    <property type="entry name" value="CARBON CATABOLITE REPRESSOR PROTEIN 4 HOMOLOG 4-RELATED"/>
    <property type="match status" value="1"/>
</dbReference>
<dbReference type="PANTHER" id="PTHR12121">
    <property type="entry name" value="CARBON CATABOLITE REPRESSOR PROTEIN 4"/>
    <property type="match status" value="1"/>
</dbReference>
<gene>
    <name evidence="1" type="ORF">GIB67_038383</name>
</gene>
<evidence type="ECO:0000313" key="1">
    <source>
        <dbReference type="EMBL" id="KAF6168886.1"/>
    </source>
</evidence>
<dbReference type="InterPro" id="IPR050410">
    <property type="entry name" value="CCR4/nocturin_mRNA_transcr"/>
</dbReference>
<dbReference type="SUPFAM" id="SSF56219">
    <property type="entry name" value="DNase I-like"/>
    <property type="match status" value="1"/>
</dbReference>
<dbReference type="Gene3D" id="3.60.10.10">
    <property type="entry name" value="Endonuclease/exonuclease/phosphatase"/>
    <property type="match status" value="1"/>
</dbReference>
<protein>
    <submittedName>
        <fullName evidence="1">Uncharacterized protein</fullName>
    </submittedName>
</protein>
<evidence type="ECO:0000313" key="2">
    <source>
        <dbReference type="Proteomes" id="UP000541444"/>
    </source>
</evidence>
<organism evidence="1 2">
    <name type="scientific">Kingdonia uniflora</name>
    <dbReference type="NCBI Taxonomy" id="39325"/>
    <lineage>
        <taxon>Eukaryota</taxon>
        <taxon>Viridiplantae</taxon>
        <taxon>Streptophyta</taxon>
        <taxon>Embryophyta</taxon>
        <taxon>Tracheophyta</taxon>
        <taxon>Spermatophyta</taxon>
        <taxon>Magnoliopsida</taxon>
        <taxon>Ranunculales</taxon>
        <taxon>Circaeasteraceae</taxon>
        <taxon>Kingdonia</taxon>
    </lineage>
</organism>
<comment type="caution">
    <text evidence="1">The sequence shown here is derived from an EMBL/GenBank/DDBJ whole genome shotgun (WGS) entry which is preliminary data.</text>
</comment>
<dbReference type="EMBL" id="JACGCM010000671">
    <property type="protein sequence ID" value="KAF6168886.1"/>
    <property type="molecule type" value="Genomic_DNA"/>
</dbReference>
<sequence>MAIRLFPHDLFYYVANIWLPSSISDIPNDIEISEEKQSITIYPQRLQYAVVSGLVYEYLVSGNCSSMLPVDNSGDLPMPLCSLHAFLGEEPLFTNCTPDFTNTLDYIFFAPSGRLKPLSCIELPGLKSPDVVGGLPNYYHPSDHLPIGCDFQVLEN</sequence>
<dbReference type="InterPro" id="IPR036691">
    <property type="entry name" value="Endo/exonu/phosph_ase_sf"/>
</dbReference>
<name>A0A7J7NNZ0_9MAGN</name>
<accession>A0A7J7NNZ0</accession>